<protein>
    <submittedName>
        <fullName evidence="1">Bacteriophage P22, Gp10, DNA-stabilising</fullName>
    </submittedName>
</protein>
<name>A0A6J5LHL2_9CAUD</name>
<proteinExistence type="predicted"/>
<sequence length="511" mass="54680">MATERIPLTQPIDSRTGSFDTDAYSSNCYFESKGEKREYIKRPGLSNVLAVIPVTPPSFVQSQGLVAYNGFLVCTIDNTVYKINPITKAVTELGTTSVSTSPSYFVKTFLDAYLFMQNKVNGYLLNSSGAQSIITNDKIVTIDIDNPGLNYSTGITLSFSGGSATADATVTNGNITDIKINNPGSGYSSAPTITINVPSAVTPTGTGTTGLFTIAVSSASGIYVGMTVTGTGVGLNAKVTNINGTTITVDVANSASVSGTITFADLGSNGVLTANLNAFPTGPYVCGAVFLDNYIFIGTSNNRIYNSNLGDPTSWEALSYISFEQTADNLVGIVKHLNYLVAFGSNTTQFYYDVGNAVGSPLGVASSYTCEIGCANGDSIVATSNTVLWIGKTKTYGKCVYIMDGVSPVKVSTPNVDRHLEADDLSQVNAYCYKISGHTLYILTLHQSNKTLVYDLDEKQWYTWTQYALASGDQPNPGTYIESYFRPTYYAELNNVPYCLDDDRAILYTLS</sequence>
<gene>
    <name evidence="1" type="ORF">UFOVP251_61</name>
</gene>
<organism evidence="1">
    <name type="scientific">uncultured Caudovirales phage</name>
    <dbReference type="NCBI Taxonomy" id="2100421"/>
    <lineage>
        <taxon>Viruses</taxon>
        <taxon>Duplodnaviria</taxon>
        <taxon>Heunggongvirae</taxon>
        <taxon>Uroviricota</taxon>
        <taxon>Caudoviricetes</taxon>
        <taxon>Peduoviridae</taxon>
        <taxon>Maltschvirus</taxon>
        <taxon>Maltschvirus maltsch</taxon>
    </lineage>
</organism>
<evidence type="ECO:0000313" key="1">
    <source>
        <dbReference type="EMBL" id="CAB4133052.1"/>
    </source>
</evidence>
<reference evidence="1" key="1">
    <citation type="submission" date="2020-04" db="EMBL/GenBank/DDBJ databases">
        <authorList>
            <person name="Chiriac C."/>
            <person name="Salcher M."/>
            <person name="Ghai R."/>
            <person name="Kavagutti S V."/>
        </authorList>
    </citation>
    <scope>NUCLEOTIDE SEQUENCE</scope>
</reference>
<dbReference type="EMBL" id="LR796272">
    <property type="protein sequence ID" value="CAB4133052.1"/>
    <property type="molecule type" value="Genomic_DNA"/>
</dbReference>
<feature type="non-terminal residue" evidence="1">
    <location>
        <position position="511"/>
    </location>
</feature>
<accession>A0A6J5LHL2</accession>